<dbReference type="InterPro" id="IPR043519">
    <property type="entry name" value="NT_sf"/>
</dbReference>
<keyword evidence="5" id="KW-0819">tRNA processing</keyword>
<evidence type="ECO:0000259" key="12">
    <source>
        <dbReference type="Pfam" id="PF01743"/>
    </source>
</evidence>
<protein>
    <submittedName>
        <fullName evidence="13">CCA tRNA nucleotidyltransferase</fullName>
    </submittedName>
</protein>
<dbReference type="Gene3D" id="3.30.460.10">
    <property type="entry name" value="Beta Polymerase, domain 2"/>
    <property type="match status" value="1"/>
</dbReference>
<dbReference type="SUPFAM" id="SSF81301">
    <property type="entry name" value="Nucleotidyltransferase"/>
    <property type="match status" value="1"/>
</dbReference>
<dbReference type="GO" id="GO:0046872">
    <property type="term" value="F:metal ion binding"/>
    <property type="evidence" value="ECO:0007669"/>
    <property type="project" value="UniProtKB-KW"/>
</dbReference>
<dbReference type="EMBL" id="RSAS01000068">
    <property type="protein sequence ID" value="RRR77343.1"/>
    <property type="molecule type" value="Genomic_DNA"/>
</dbReference>
<comment type="similarity">
    <text evidence="2 11">Belongs to the tRNA nucleotidyltransferase/poly(A) polymerase family.</text>
</comment>
<dbReference type="Proteomes" id="UP000280307">
    <property type="component" value="Unassembled WGS sequence"/>
</dbReference>
<dbReference type="AlphaFoldDB" id="A0A426UAJ8"/>
<reference evidence="13 14" key="1">
    <citation type="submission" date="2018-12" db="EMBL/GenBank/DDBJ databases">
        <title>Genome Sequence of Candidatus Viridilinea halotolerans isolated from saline sulfide-rich spring.</title>
        <authorList>
            <person name="Grouzdev D.S."/>
            <person name="Burganskaya E.I."/>
            <person name="Krutkina M.S."/>
            <person name="Sukhacheva M.V."/>
            <person name="Gorlenko V.M."/>
        </authorList>
    </citation>
    <scope>NUCLEOTIDE SEQUENCE [LARGE SCALE GENOMIC DNA]</scope>
    <source>
        <strain evidence="13">Chok-6</strain>
    </source>
</reference>
<keyword evidence="8" id="KW-0547">Nucleotide-binding</keyword>
<evidence type="ECO:0000256" key="7">
    <source>
        <dbReference type="ARBA" id="ARBA00022723"/>
    </source>
</evidence>
<name>A0A426UAJ8_9CHLR</name>
<dbReference type="PANTHER" id="PTHR47788:SF1">
    <property type="entry name" value="A-ADDING TRNA NUCLEOTIDYLTRANSFERASE"/>
    <property type="match status" value="1"/>
</dbReference>
<keyword evidence="10 11" id="KW-0694">RNA-binding</keyword>
<keyword evidence="6" id="KW-0548">Nucleotidyltransferase</keyword>
<comment type="caution">
    <text evidence="13">The sequence shown here is derived from an EMBL/GenBank/DDBJ whole genome shotgun (WGS) entry which is preliminary data.</text>
</comment>
<dbReference type="GO" id="GO:0000049">
    <property type="term" value="F:tRNA binding"/>
    <property type="evidence" value="ECO:0007669"/>
    <property type="project" value="UniProtKB-KW"/>
</dbReference>
<evidence type="ECO:0000256" key="3">
    <source>
        <dbReference type="ARBA" id="ARBA00022555"/>
    </source>
</evidence>
<gene>
    <name evidence="13" type="ORF">EI684_01615</name>
</gene>
<dbReference type="Gene3D" id="1.10.3090.10">
    <property type="entry name" value="cca-adding enzyme, domain 2"/>
    <property type="match status" value="1"/>
</dbReference>
<evidence type="ECO:0000256" key="10">
    <source>
        <dbReference type="ARBA" id="ARBA00022884"/>
    </source>
</evidence>
<evidence type="ECO:0000256" key="11">
    <source>
        <dbReference type="RuleBase" id="RU003953"/>
    </source>
</evidence>
<keyword evidence="4 11" id="KW-0808">Transferase</keyword>
<proteinExistence type="inferred from homology"/>
<dbReference type="GO" id="GO:0000166">
    <property type="term" value="F:nucleotide binding"/>
    <property type="evidence" value="ECO:0007669"/>
    <property type="project" value="UniProtKB-KW"/>
</dbReference>
<dbReference type="Pfam" id="PF01743">
    <property type="entry name" value="PolyA_pol"/>
    <property type="match status" value="1"/>
</dbReference>
<accession>A0A426UAJ8</accession>
<evidence type="ECO:0000256" key="6">
    <source>
        <dbReference type="ARBA" id="ARBA00022695"/>
    </source>
</evidence>
<evidence type="ECO:0000256" key="9">
    <source>
        <dbReference type="ARBA" id="ARBA00022842"/>
    </source>
</evidence>
<evidence type="ECO:0000313" key="13">
    <source>
        <dbReference type="EMBL" id="RRR77343.1"/>
    </source>
</evidence>
<evidence type="ECO:0000256" key="8">
    <source>
        <dbReference type="ARBA" id="ARBA00022741"/>
    </source>
</evidence>
<dbReference type="GO" id="GO:0016779">
    <property type="term" value="F:nucleotidyltransferase activity"/>
    <property type="evidence" value="ECO:0007669"/>
    <property type="project" value="UniProtKB-KW"/>
</dbReference>
<keyword evidence="7" id="KW-0479">Metal-binding</keyword>
<dbReference type="CDD" id="cd05398">
    <property type="entry name" value="NT_ClassII-CCAase"/>
    <property type="match status" value="1"/>
</dbReference>
<feature type="domain" description="Poly A polymerase head" evidence="12">
    <location>
        <begin position="36"/>
        <end position="174"/>
    </location>
</feature>
<keyword evidence="9" id="KW-0460">Magnesium</keyword>
<evidence type="ECO:0000256" key="1">
    <source>
        <dbReference type="ARBA" id="ARBA00001946"/>
    </source>
</evidence>
<organism evidence="13 14">
    <name type="scientific">Candidatus Viridilinea halotolerans</name>
    <dbReference type="NCBI Taxonomy" id="2491704"/>
    <lineage>
        <taxon>Bacteria</taxon>
        <taxon>Bacillati</taxon>
        <taxon>Chloroflexota</taxon>
        <taxon>Chloroflexia</taxon>
        <taxon>Chloroflexales</taxon>
        <taxon>Chloroflexineae</taxon>
        <taxon>Oscillochloridaceae</taxon>
        <taxon>Candidatus Viridilinea</taxon>
    </lineage>
</organism>
<dbReference type="SUPFAM" id="SSF81891">
    <property type="entry name" value="Poly A polymerase C-terminal region-like"/>
    <property type="match status" value="1"/>
</dbReference>
<dbReference type="InterPro" id="IPR002646">
    <property type="entry name" value="PolA_pol_head_dom"/>
</dbReference>
<evidence type="ECO:0000256" key="5">
    <source>
        <dbReference type="ARBA" id="ARBA00022694"/>
    </source>
</evidence>
<sequence>MHTKNRIPENPLPLPASLRASLELVAAQAAQHGVRVWLVGGVVRDLLAGLPLSHDLDFAVEGDVAALAAAMASASGGRIVAQHAPFGTASIELPAQDGAPPLLLDLARTRREHYPQPAVLPEVRPAPIEQDLLRRDFSLNAIACELSIHEGRLSFGALLDPFAGQADLAARRLRLLHAQSLRDDPTRILRGLRLASRMALALTPESAAQLEHALAAGYLALLSPERILNELCLALHEARPDAVLHRADAWGITPQILPGLAYSADLAARCERYATSAGPHDPLVWMGLLCYACAPATRTALLRRYPLPNPAATLLRQLEPLRTVAPRLASMPNSALDRTLHTFSMTACIVLHFAEPDAAAPVMHYLHQLRPQRAPLDGHDLRRLGVAPGPRFGQLLAQLRDLTLDGQMTTRAQAEAWVLQELASSEAKELT</sequence>
<dbReference type="GO" id="GO:0008033">
    <property type="term" value="P:tRNA processing"/>
    <property type="evidence" value="ECO:0007669"/>
    <property type="project" value="UniProtKB-KW"/>
</dbReference>
<keyword evidence="3" id="KW-0820">tRNA-binding</keyword>
<evidence type="ECO:0000313" key="14">
    <source>
        <dbReference type="Proteomes" id="UP000280307"/>
    </source>
</evidence>
<evidence type="ECO:0000256" key="4">
    <source>
        <dbReference type="ARBA" id="ARBA00022679"/>
    </source>
</evidence>
<dbReference type="InterPro" id="IPR052390">
    <property type="entry name" value="tRNA_nt/polyA_polymerase"/>
</dbReference>
<dbReference type="PANTHER" id="PTHR47788">
    <property type="entry name" value="POLYA POLYMERASE"/>
    <property type="match status" value="1"/>
</dbReference>
<evidence type="ECO:0000256" key="2">
    <source>
        <dbReference type="ARBA" id="ARBA00007265"/>
    </source>
</evidence>
<comment type="cofactor">
    <cofactor evidence="1">
        <name>Mg(2+)</name>
        <dbReference type="ChEBI" id="CHEBI:18420"/>
    </cofactor>
</comment>